<dbReference type="Proteomes" id="UP000250235">
    <property type="component" value="Unassembled WGS sequence"/>
</dbReference>
<dbReference type="EMBL" id="KV003361">
    <property type="protein sequence ID" value="KZV36604.1"/>
    <property type="molecule type" value="Genomic_DNA"/>
</dbReference>
<keyword evidence="1" id="KW-0472">Membrane</keyword>
<keyword evidence="3" id="KW-1185">Reference proteome</keyword>
<sequence length="188" mass="20577">MYGCELVYSLGLSMDYMLGCVCALCCYRLCIVLISAVAFAYTHYPVELCFASYACSVELRVPGCYVQGRAGFPGFSVGRDFDPAGGAPGGGRILQELAVVAKLQIKALPNVKQPATRRFYVMQAEEVDPDTMLITGNGALRRVPADEKISIQQLYLLVKIQQLYVLSFVNVLPVVVMSKFDDFVTSSC</sequence>
<gene>
    <name evidence="2" type="ORF">F511_36322</name>
</gene>
<evidence type="ECO:0000313" key="2">
    <source>
        <dbReference type="EMBL" id="KZV36604.1"/>
    </source>
</evidence>
<evidence type="ECO:0000256" key="1">
    <source>
        <dbReference type="SAM" id="Phobius"/>
    </source>
</evidence>
<feature type="transmembrane region" description="Helical" evidence="1">
    <location>
        <begin position="16"/>
        <end position="41"/>
    </location>
</feature>
<reference evidence="2 3" key="1">
    <citation type="journal article" date="2015" name="Proc. Natl. Acad. Sci. U.S.A.">
        <title>The resurrection genome of Boea hygrometrica: A blueprint for survival of dehydration.</title>
        <authorList>
            <person name="Xiao L."/>
            <person name="Yang G."/>
            <person name="Zhang L."/>
            <person name="Yang X."/>
            <person name="Zhao S."/>
            <person name="Ji Z."/>
            <person name="Zhou Q."/>
            <person name="Hu M."/>
            <person name="Wang Y."/>
            <person name="Chen M."/>
            <person name="Xu Y."/>
            <person name="Jin H."/>
            <person name="Xiao X."/>
            <person name="Hu G."/>
            <person name="Bao F."/>
            <person name="Hu Y."/>
            <person name="Wan P."/>
            <person name="Li L."/>
            <person name="Deng X."/>
            <person name="Kuang T."/>
            <person name="Xiang C."/>
            <person name="Zhu J.K."/>
            <person name="Oliver M.J."/>
            <person name="He Y."/>
        </authorList>
    </citation>
    <scope>NUCLEOTIDE SEQUENCE [LARGE SCALE GENOMIC DNA]</scope>
    <source>
        <strain evidence="3">cv. XS01</strain>
    </source>
</reference>
<keyword evidence="1" id="KW-1133">Transmembrane helix</keyword>
<protein>
    <submittedName>
        <fullName evidence="2">Uncharacterized protein</fullName>
    </submittedName>
</protein>
<organism evidence="2 3">
    <name type="scientific">Dorcoceras hygrometricum</name>
    <dbReference type="NCBI Taxonomy" id="472368"/>
    <lineage>
        <taxon>Eukaryota</taxon>
        <taxon>Viridiplantae</taxon>
        <taxon>Streptophyta</taxon>
        <taxon>Embryophyta</taxon>
        <taxon>Tracheophyta</taxon>
        <taxon>Spermatophyta</taxon>
        <taxon>Magnoliopsida</taxon>
        <taxon>eudicotyledons</taxon>
        <taxon>Gunneridae</taxon>
        <taxon>Pentapetalae</taxon>
        <taxon>asterids</taxon>
        <taxon>lamiids</taxon>
        <taxon>Lamiales</taxon>
        <taxon>Gesneriaceae</taxon>
        <taxon>Didymocarpoideae</taxon>
        <taxon>Trichosporeae</taxon>
        <taxon>Loxocarpinae</taxon>
        <taxon>Dorcoceras</taxon>
    </lineage>
</organism>
<dbReference type="AlphaFoldDB" id="A0A2Z7BQF8"/>
<proteinExistence type="predicted"/>
<name>A0A2Z7BQF8_9LAMI</name>
<evidence type="ECO:0000313" key="3">
    <source>
        <dbReference type="Proteomes" id="UP000250235"/>
    </source>
</evidence>
<accession>A0A2Z7BQF8</accession>
<keyword evidence="1" id="KW-0812">Transmembrane</keyword>